<feature type="chain" id="PRO_5011603692" evidence="1">
    <location>
        <begin position="22"/>
        <end position="232"/>
    </location>
</feature>
<protein>
    <submittedName>
        <fullName evidence="2">Uncharacterized protein</fullName>
    </submittedName>
</protein>
<dbReference type="AlphaFoldDB" id="A0A1G9RRU2"/>
<dbReference type="RefSeq" id="WP_089686917.1">
    <property type="nucleotide sequence ID" value="NZ_FNFO01000011.1"/>
</dbReference>
<evidence type="ECO:0000256" key="1">
    <source>
        <dbReference type="SAM" id="SignalP"/>
    </source>
</evidence>
<proteinExistence type="predicted"/>
<evidence type="ECO:0000313" key="3">
    <source>
        <dbReference type="Proteomes" id="UP000198510"/>
    </source>
</evidence>
<evidence type="ECO:0000313" key="2">
    <source>
        <dbReference type="EMBL" id="SDM25800.1"/>
    </source>
</evidence>
<name>A0A1G9RRU2_9BACT</name>
<organism evidence="2 3">
    <name type="scientific">Catalinimonas alkaloidigena</name>
    <dbReference type="NCBI Taxonomy" id="1075417"/>
    <lineage>
        <taxon>Bacteria</taxon>
        <taxon>Pseudomonadati</taxon>
        <taxon>Bacteroidota</taxon>
        <taxon>Cytophagia</taxon>
        <taxon>Cytophagales</taxon>
        <taxon>Catalimonadaceae</taxon>
        <taxon>Catalinimonas</taxon>
    </lineage>
</organism>
<dbReference type="EMBL" id="FNFO01000011">
    <property type="protein sequence ID" value="SDM25800.1"/>
    <property type="molecule type" value="Genomic_DNA"/>
</dbReference>
<dbReference type="OrthoDB" id="948349at2"/>
<gene>
    <name evidence="2" type="ORF">SAMN05421823_111242</name>
</gene>
<sequence length="232" mass="26347">MRLSIYVFALLSCLAFSRCTAYQFATLSSAEASGSTEEYIVETDTLLIRYSFQGEGAPVLVHIENKLNQPLYIDWSRSALVVGNETFPYWRDAYDINTVSQHYYISTTTTGVAERPDRISFIAPRAFVESTRLALAPGSSLSALRTTEARRVIRRSPYGSYRVSLYAFTEDNSPLAFRSYLTLSTQMDGSASFAVDTHFWVSQVLQTLEPMYRQLYRSLEQKPFTFYSVTVL</sequence>
<keyword evidence="1" id="KW-0732">Signal</keyword>
<reference evidence="2 3" key="1">
    <citation type="submission" date="2016-10" db="EMBL/GenBank/DDBJ databases">
        <authorList>
            <person name="de Groot N.N."/>
        </authorList>
    </citation>
    <scope>NUCLEOTIDE SEQUENCE [LARGE SCALE GENOMIC DNA]</scope>
    <source>
        <strain evidence="2 3">DSM 25186</strain>
    </source>
</reference>
<feature type="signal peptide" evidence="1">
    <location>
        <begin position="1"/>
        <end position="21"/>
    </location>
</feature>
<dbReference type="Proteomes" id="UP000198510">
    <property type="component" value="Unassembled WGS sequence"/>
</dbReference>
<accession>A0A1G9RRU2</accession>
<keyword evidence="3" id="KW-1185">Reference proteome</keyword>